<dbReference type="InterPro" id="IPR000014">
    <property type="entry name" value="PAS"/>
</dbReference>
<feature type="compositionally biased region" description="Polar residues" evidence="7">
    <location>
        <begin position="589"/>
        <end position="600"/>
    </location>
</feature>
<name>A0AAV7IGQ4_COTGL</name>
<dbReference type="Gene3D" id="3.30.450.20">
    <property type="entry name" value="PAS domain"/>
    <property type="match status" value="2"/>
</dbReference>
<dbReference type="GO" id="GO:0001222">
    <property type="term" value="F:transcription corepressor binding"/>
    <property type="evidence" value="ECO:0007669"/>
    <property type="project" value="TreeGrafter"/>
</dbReference>
<feature type="compositionally biased region" description="Low complexity" evidence="7">
    <location>
        <begin position="733"/>
        <end position="767"/>
    </location>
</feature>
<reference evidence="9 10" key="1">
    <citation type="journal article" date="2021" name="J. Hered.">
        <title>A chromosome-level genome assembly of the parasitoid wasp, Cotesia glomerata (Hymenoptera: Braconidae).</title>
        <authorList>
            <person name="Pinto B.J."/>
            <person name="Weis J.J."/>
            <person name="Gamble T."/>
            <person name="Ode P.J."/>
            <person name="Paul R."/>
            <person name="Zaspel J.M."/>
        </authorList>
    </citation>
    <scope>NUCLEOTIDE SEQUENCE [LARGE SCALE GENOMIC DNA]</scope>
    <source>
        <strain evidence="9">CgM1</strain>
    </source>
</reference>
<feature type="compositionally biased region" description="Low complexity" evidence="7">
    <location>
        <begin position="17"/>
        <end position="41"/>
    </location>
</feature>
<feature type="region of interest" description="Disordered" evidence="7">
    <location>
        <begin position="998"/>
        <end position="1022"/>
    </location>
</feature>
<evidence type="ECO:0000256" key="6">
    <source>
        <dbReference type="ARBA" id="ARBA00040849"/>
    </source>
</evidence>
<accession>A0AAV7IGQ4</accession>
<evidence type="ECO:0000256" key="5">
    <source>
        <dbReference type="ARBA" id="ARBA00023242"/>
    </source>
</evidence>
<feature type="region of interest" description="Disordered" evidence="7">
    <location>
        <begin position="1276"/>
        <end position="1305"/>
    </location>
</feature>
<dbReference type="Proteomes" id="UP000826195">
    <property type="component" value="Unassembled WGS sequence"/>
</dbReference>
<feature type="region of interest" description="Disordered" evidence="7">
    <location>
        <begin position="580"/>
        <end position="600"/>
    </location>
</feature>
<dbReference type="SUPFAM" id="SSF55785">
    <property type="entry name" value="PYP-like sensor domain (PAS domain)"/>
    <property type="match status" value="2"/>
</dbReference>
<evidence type="ECO:0000256" key="1">
    <source>
        <dbReference type="ARBA" id="ARBA00004123"/>
    </source>
</evidence>
<dbReference type="PROSITE" id="PS50112">
    <property type="entry name" value="PAS"/>
    <property type="match status" value="2"/>
</dbReference>
<feature type="compositionally biased region" description="Basic and acidic residues" evidence="7">
    <location>
        <begin position="774"/>
        <end position="788"/>
    </location>
</feature>
<evidence type="ECO:0000256" key="2">
    <source>
        <dbReference type="ARBA" id="ARBA00022553"/>
    </source>
</evidence>
<comment type="caution">
    <text evidence="9">The sequence shown here is derived from an EMBL/GenBank/DDBJ whole genome shotgun (WGS) entry which is preliminary data.</text>
</comment>
<keyword evidence="3" id="KW-0677">Repeat</keyword>
<dbReference type="GO" id="GO:0005737">
    <property type="term" value="C:cytoplasm"/>
    <property type="evidence" value="ECO:0007669"/>
    <property type="project" value="TreeGrafter"/>
</dbReference>
<dbReference type="FunFam" id="3.30.450.20:FF:000066">
    <property type="entry name" value="Period circadian protein"/>
    <property type="match status" value="1"/>
</dbReference>
<dbReference type="Pfam" id="PF12114">
    <property type="entry name" value="Period_C"/>
    <property type="match status" value="1"/>
</dbReference>
<dbReference type="InterPro" id="IPR050760">
    <property type="entry name" value="Period_circadian_regulator"/>
</dbReference>
<gene>
    <name evidence="9" type="ORF">KQX54_018061</name>
</gene>
<proteinExistence type="predicted"/>
<feature type="region of interest" description="Disordered" evidence="7">
    <location>
        <begin position="1"/>
        <end position="86"/>
    </location>
</feature>
<keyword evidence="2" id="KW-0597">Phosphoprotein</keyword>
<dbReference type="Pfam" id="PF14598">
    <property type="entry name" value="PAS_11"/>
    <property type="match status" value="1"/>
</dbReference>
<dbReference type="InterPro" id="IPR022728">
    <property type="entry name" value="Period_circadian-like_C"/>
</dbReference>
<dbReference type="SMART" id="SM00091">
    <property type="entry name" value="PAS"/>
    <property type="match status" value="2"/>
</dbReference>
<keyword evidence="10" id="KW-1185">Reference proteome</keyword>
<dbReference type="GO" id="GO:0000976">
    <property type="term" value="F:transcription cis-regulatory region binding"/>
    <property type="evidence" value="ECO:0007669"/>
    <property type="project" value="TreeGrafter"/>
</dbReference>
<dbReference type="EMBL" id="JAHXZJ010001864">
    <property type="protein sequence ID" value="KAH0550206.1"/>
    <property type="molecule type" value="Genomic_DNA"/>
</dbReference>
<keyword evidence="5" id="KW-0539">Nucleus</keyword>
<evidence type="ECO:0000313" key="9">
    <source>
        <dbReference type="EMBL" id="KAH0550206.1"/>
    </source>
</evidence>
<dbReference type="PANTHER" id="PTHR11269:SF16">
    <property type="entry name" value="PERIOD CIRCADIAN PROTEIN"/>
    <property type="match status" value="1"/>
</dbReference>
<feature type="compositionally biased region" description="Basic residues" evidence="7">
    <location>
        <begin position="62"/>
        <end position="75"/>
    </location>
</feature>
<organism evidence="9 10">
    <name type="scientific">Cotesia glomerata</name>
    <name type="common">Lepidopteran parasitic wasp</name>
    <name type="synonym">Apanteles glomeratus</name>
    <dbReference type="NCBI Taxonomy" id="32391"/>
    <lineage>
        <taxon>Eukaryota</taxon>
        <taxon>Metazoa</taxon>
        <taxon>Ecdysozoa</taxon>
        <taxon>Arthropoda</taxon>
        <taxon>Hexapoda</taxon>
        <taxon>Insecta</taxon>
        <taxon>Pterygota</taxon>
        <taxon>Neoptera</taxon>
        <taxon>Endopterygota</taxon>
        <taxon>Hymenoptera</taxon>
        <taxon>Apocrita</taxon>
        <taxon>Ichneumonoidea</taxon>
        <taxon>Braconidae</taxon>
        <taxon>Microgastrinae</taxon>
        <taxon>Cotesia</taxon>
    </lineage>
</organism>
<evidence type="ECO:0000313" key="10">
    <source>
        <dbReference type="Proteomes" id="UP000826195"/>
    </source>
</evidence>
<dbReference type="GO" id="GO:0000122">
    <property type="term" value="P:negative regulation of transcription by RNA polymerase II"/>
    <property type="evidence" value="ECO:0007669"/>
    <property type="project" value="TreeGrafter"/>
</dbReference>
<feature type="domain" description="PAS" evidence="8">
    <location>
        <begin position="161"/>
        <end position="211"/>
    </location>
</feature>
<sequence>MSNDNAKVSDSGYTNTNENSQSQRRSGSSLSRNSNRSESSGYCGGHPSNSGTRNEAPPQPINKKKVKEHKKKKSKTTTPVKSASQQTKIGPYTVVSNALDQKLEKSDVGNVELMDATDLGEPKSDSKFIIPEREIGSHINSLDNIGPNLNDGFYLVVSLIDGIILYSSASLQKVLGYPKDSCIGSLLIDLVHPNNRGLLTEKVAERVFLSSSDIRKENVKEQEISFFCYLRCYTNNVQLVDASNLKNNSSNKFSEAIDNNNYPTSIPTYLPFYMSLRLNKNHSELPDSTHPILMSLTIKSVPVVSAYGDISLFKKLKALEICLYKKRFFLAADKTITSIASSFTTRHNTNCRLSHVDDEVLYYFGYLPQDMLSQSICDYYHPVDMPIIKEIYKTIIRHCGAAFKSKPYRFNIKNGEYVLLETEWSAFINPWTKKIDFIVGQHRVVRGPVNINIFDDSHRQLSGSMTNKITDKFTEEVLIKSKIIEGEICALLAEVQLLFVRYKYLCTNPSLCFFSPHEQKIQTSSTANYDLTIKSKDIASIIENITNDHIKLSLPTSGASVMDLDDRRFSEHESVMVGEISPHHEYGGSKSSSETPPSYNQLNYNEKIERFFKSKPIVKTAYGSDEETFHFNAQSLNTNALKNDSGGSGSGENLSHESINLTSGKDDIFNNNSSLIPTDNFRPMALTKMLLERHNHDMEKLMVQNHKERQSNIKTGNISNNCKNNNNDCYSNYLNVNNNKKNNNNSNNNSDDNNKSVNNNNDNNNNNEMTEEPSSERSEKEKIQDKSRCGKRNGSVIIEAEYIKAFKYSKKAKICPKNGKSLSINKIRFEKSPIDESMTQDDSMIKSIDPENSQPLPLTETLLTKHNKNMEKLMIQKHKDQSSNFKADKSNINLRRKRGVSEEPELNSSLNKACHWNCSVGYSCKNELFKIPKYNKKNKNSVKSNNTAPYMKTKIDKLIINDPRSNLGMWPLIHQNPLRCSGLTQILPIYYLPISQSESDSQNTESQSAQQQHQQQQQEQYQQSSFLSYTPSFSGIYHSTIIGGSAFIPMIYPSLMTQLPNKSNNQLRATFLSKNLSMEQKRPASQATSVKAEPGSIMAMSESSKKLFSPSAHHLPCVSVESINGPNDSSIEDSSDSSFYGSFLNTSTNSSSNREEPAAHTARFLEINALKYAEGETIRRRFAMVNNLKNDTEQYNTEAATPLLPQKSLPWYHGVKMTPEIAYNYQMTPKVLSEVLKTDLQVLKTLKQPLLVNEQLDQLYRDLELGDFGTKLLLDDSNSSNDSKRTNQSNKFNVSSQVRHHCTNA</sequence>
<dbReference type="InterPro" id="IPR035965">
    <property type="entry name" value="PAS-like_dom_sf"/>
</dbReference>
<comment type="subcellular location">
    <subcellularLocation>
        <location evidence="1">Nucleus</location>
    </subcellularLocation>
</comment>
<keyword evidence="4" id="KW-0090">Biological rhythms</keyword>
<feature type="domain" description="PAS" evidence="8">
    <location>
        <begin position="348"/>
        <end position="399"/>
    </location>
</feature>
<dbReference type="GO" id="GO:0043153">
    <property type="term" value="P:entrainment of circadian clock by photoperiod"/>
    <property type="evidence" value="ECO:0007669"/>
    <property type="project" value="TreeGrafter"/>
</dbReference>
<feature type="compositionally biased region" description="Polar residues" evidence="7">
    <location>
        <begin position="1286"/>
        <end position="1297"/>
    </location>
</feature>
<evidence type="ECO:0000259" key="8">
    <source>
        <dbReference type="PROSITE" id="PS50112"/>
    </source>
</evidence>
<evidence type="ECO:0000256" key="3">
    <source>
        <dbReference type="ARBA" id="ARBA00022737"/>
    </source>
</evidence>
<feature type="region of interest" description="Disordered" evidence="7">
    <location>
        <begin position="733"/>
        <end position="791"/>
    </location>
</feature>
<dbReference type="PANTHER" id="PTHR11269">
    <property type="entry name" value="PERIOD CIRCADIAN PROTEIN"/>
    <property type="match status" value="1"/>
</dbReference>
<dbReference type="GO" id="GO:0005634">
    <property type="term" value="C:nucleus"/>
    <property type="evidence" value="ECO:0007669"/>
    <property type="project" value="UniProtKB-SubCell"/>
</dbReference>
<evidence type="ECO:0000256" key="4">
    <source>
        <dbReference type="ARBA" id="ARBA00023108"/>
    </source>
</evidence>
<feature type="compositionally biased region" description="Polar residues" evidence="7">
    <location>
        <begin position="1"/>
        <end position="16"/>
    </location>
</feature>
<dbReference type="GO" id="GO:0032922">
    <property type="term" value="P:circadian regulation of gene expression"/>
    <property type="evidence" value="ECO:0007669"/>
    <property type="project" value="TreeGrafter"/>
</dbReference>
<feature type="compositionally biased region" description="Low complexity" evidence="7">
    <location>
        <begin position="1001"/>
        <end position="1022"/>
    </location>
</feature>
<dbReference type="CDD" id="cd00130">
    <property type="entry name" value="PAS"/>
    <property type="match status" value="2"/>
</dbReference>
<protein>
    <recommendedName>
        <fullName evidence="6">Period circadian protein</fullName>
    </recommendedName>
</protein>
<evidence type="ECO:0000256" key="7">
    <source>
        <dbReference type="SAM" id="MobiDB-lite"/>
    </source>
</evidence>